<name>A0ABV8CPA7_9GAMM</name>
<dbReference type="PANTHER" id="PTHR30469">
    <property type="entry name" value="MULTIDRUG RESISTANCE PROTEIN MDTA"/>
    <property type="match status" value="1"/>
</dbReference>
<gene>
    <name evidence="4" type="ORF">ACFOSS_10960</name>
</gene>
<dbReference type="Gene3D" id="2.40.30.170">
    <property type="match status" value="1"/>
</dbReference>
<dbReference type="NCBIfam" id="TIGR01730">
    <property type="entry name" value="RND_mfp"/>
    <property type="match status" value="1"/>
</dbReference>
<dbReference type="Proteomes" id="UP001595692">
    <property type="component" value="Unassembled WGS sequence"/>
</dbReference>
<evidence type="ECO:0000256" key="1">
    <source>
        <dbReference type="ARBA" id="ARBA00009477"/>
    </source>
</evidence>
<feature type="region of interest" description="Disordered" evidence="2">
    <location>
        <begin position="362"/>
        <end position="386"/>
    </location>
</feature>
<organism evidence="4 5">
    <name type="scientific">Pseudaeromonas sharmana</name>
    <dbReference type="NCBI Taxonomy" id="328412"/>
    <lineage>
        <taxon>Bacteria</taxon>
        <taxon>Pseudomonadati</taxon>
        <taxon>Pseudomonadota</taxon>
        <taxon>Gammaproteobacteria</taxon>
        <taxon>Aeromonadales</taxon>
        <taxon>Aeromonadaceae</taxon>
        <taxon>Pseudaeromonas</taxon>
    </lineage>
</organism>
<sequence>MRSRLLLSLFLLLALLALLLWWWWRPVVTPLEVVSPSLGPLRVTVVNTRAGTIKSCQRAGLSLPQGGIVQRIEVAAGDRVRAGQPLLTLRNDDLQAEVQRAEASARLNQTLRAQRCVEASYQQREADRLASLQARNLTSKTLSERAATDAASSRYACEAAAAQTQVDNAIIAAARARLAHSQLIAPFSGVVAEVNSKLGEYMTPSPPGVAMPPVIDLIDDRCLYVSAPIDEVDAARLRLGQPVILMLDALPAERFSGRLRRIAPYVRDAEKQARTVEVEAEFTDLPAQQSLLIGYSADVEIEIAHAEQVLRLPAEVRRDDGSVLVLQADGRLQERHPRWGLENWNWLQVAAGLASDDQVVRQPGTLDPAHSARYQAAEAPAEPADD</sequence>
<evidence type="ECO:0000259" key="3">
    <source>
        <dbReference type="Pfam" id="PF25954"/>
    </source>
</evidence>
<feature type="compositionally biased region" description="Low complexity" evidence="2">
    <location>
        <begin position="376"/>
        <end position="386"/>
    </location>
</feature>
<dbReference type="SUPFAM" id="SSF111369">
    <property type="entry name" value="HlyD-like secretion proteins"/>
    <property type="match status" value="1"/>
</dbReference>
<dbReference type="EMBL" id="JBHSAF010000014">
    <property type="protein sequence ID" value="MFC3913983.1"/>
    <property type="molecule type" value="Genomic_DNA"/>
</dbReference>
<proteinExistence type="inferred from homology"/>
<comment type="caution">
    <text evidence="4">The sequence shown here is derived from an EMBL/GenBank/DDBJ whole genome shotgun (WGS) entry which is preliminary data.</text>
</comment>
<evidence type="ECO:0000313" key="4">
    <source>
        <dbReference type="EMBL" id="MFC3913983.1"/>
    </source>
</evidence>
<dbReference type="InterPro" id="IPR006143">
    <property type="entry name" value="RND_pump_MFP"/>
</dbReference>
<protein>
    <submittedName>
        <fullName evidence="4">Efflux RND transporter periplasmic adaptor subunit</fullName>
    </submittedName>
</protein>
<evidence type="ECO:0000313" key="5">
    <source>
        <dbReference type="Proteomes" id="UP001595692"/>
    </source>
</evidence>
<accession>A0ABV8CPA7</accession>
<feature type="domain" description="CusB-like beta-barrel" evidence="3">
    <location>
        <begin position="225"/>
        <end position="300"/>
    </location>
</feature>
<reference evidence="5" key="1">
    <citation type="journal article" date="2019" name="Int. J. Syst. Evol. Microbiol.">
        <title>The Global Catalogue of Microorganisms (GCM) 10K type strain sequencing project: providing services to taxonomists for standard genome sequencing and annotation.</title>
        <authorList>
            <consortium name="The Broad Institute Genomics Platform"/>
            <consortium name="The Broad Institute Genome Sequencing Center for Infectious Disease"/>
            <person name="Wu L."/>
            <person name="Ma J."/>
        </authorList>
    </citation>
    <scope>NUCLEOTIDE SEQUENCE [LARGE SCALE GENOMIC DNA]</scope>
    <source>
        <strain evidence="5">CCUG 54939</strain>
    </source>
</reference>
<comment type="similarity">
    <text evidence="1">Belongs to the membrane fusion protein (MFP) (TC 8.A.1) family.</text>
</comment>
<dbReference type="RefSeq" id="WP_377152397.1">
    <property type="nucleotide sequence ID" value="NZ_JBHSAF010000014.1"/>
</dbReference>
<dbReference type="Pfam" id="PF25954">
    <property type="entry name" value="Beta-barrel_RND_2"/>
    <property type="match status" value="1"/>
</dbReference>
<dbReference type="PANTHER" id="PTHR30469:SF15">
    <property type="entry name" value="HLYD FAMILY OF SECRETION PROTEINS"/>
    <property type="match status" value="1"/>
</dbReference>
<evidence type="ECO:0000256" key="2">
    <source>
        <dbReference type="SAM" id="MobiDB-lite"/>
    </source>
</evidence>
<dbReference type="InterPro" id="IPR058792">
    <property type="entry name" value="Beta-barrel_RND_2"/>
</dbReference>
<dbReference type="Gene3D" id="2.40.50.100">
    <property type="match status" value="1"/>
</dbReference>
<keyword evidence="5" id="KW-1185">Reference proteome</keyword>